<evidence type="ECO:0000313" key="1">
    <source>
        <dbReference type="EMBL" id="MBH9578706.1"/>
    </source>
</evidence>
<name>A0A931J362_9BURK</name>
<organism evidence="1 2">
    <name type="scientific">Inhella proteolytica</name>
    <dbReference type="NCBI Taxonomy" id="2795029"/>
    <lineage>
        <taxon>Bacteria</taxon>
        <taxon>Pseudomonadati</taxon>
        <taxon>Pseudomonadota</taxon>
        <taxon>Betaproteobacteria</taxon>
        <taxon>Burkholderiales</taxon>
        <taxon>Sphaerotilaceae</taxon>
        <taxon>Inhella</taxon>
    </lineage>
</organism>
<dbReference type="RefSeq" id="WP_198112475.1">
    <property type="nucleotide sequence ID" value="NZ_JAEDAK010000014.1"/>
</dbReference>
<keyword evidence="2" id="KW-1185">Reference proteome</keyword>
<evidence type="ECO:0000313" key="2">
    <source>
        <dbReference type="Proteomes" id="UP000613266"/>
    </source>
</evidence>
<dbReference type="EMBL" id="JAEDAK010000014">
    <property type="protein sequence ID" value="MBH9578706.1"/>
    <property type="molecule type" value="Genomic_DNA"/>
</dbReference>
<comment type="caution">
    <text evidence="1">The sequence shown here is derived from an EMBL/GenBank/DDBJ whole genome shotgun (WGS) entry which is preliminary data.</text>
</comment>
<proteinExistence type="predicted"/>
<sequence>MNIPTPHQALDLTALPTGVPHFSAVFDAYRQMRVGSTLEVQSSSELNSLHRHLTGVLDEDFLWTPLPAEAGTLRAQITKLEAFHVCCGACG</sequence>
<dbReference type="AlphaFoldDB" id="A0A931J362"/>
<accession>A0A931J362</accession>
<reference evidence="1" key="1">
    <citation type="submission" date="2020-12" db="EMBL/GenBank/DDBJ databases">
        <title>The genome sequence of Inhella sp. 1Y17.</title>
        <authorList>
            <person name="Liu Y."/>
        </authorList>
    </citation>
    <scope>NUCLEOTIDE SEQUENCE</scope>
    <source>
        <strain evidence="1">1Y17</strain>
    </source>
</reference>
<dbReference type="Proteomes" id="UP000613266">
    <property type="component" value="Unassembled WGS sequence"/>
</dbReference>
<gene>
    <name evidence="1" type="ORF">I7X39_17575</name>
</gene>
<protein>
    <submittedName>
        <fullName evidence="1">Uncharacterized protein</fullName>
    </submittedName>
</protein>